<dbReference type="PROSITE" id="PS00217">
    <property type="entry name" value="SUGAR_TRANSPORT_2"/>
    <property type="match status" value="1"/>
</dbReference>
<evidence type="ECO:0000256" key="2">
    <source>
        <dbReference type="ARBA" id="ARBA00022692"/>
    </source>
</evidence>
<keyword evidence="4 5" id="KW-0472">Membrane</keyword>
<dbReference type="InterPro" id="IPR011701">
    <property type="entry name" value="MFS"/>
</dbReference>
<feature type="transmembrane region" description="Helical" evidence="5">
    <location>
        <begin position="433"/>
        <end position="456"/>
    </location>
</feature>
<dbReference type="Pfam" id="PF07690">
    <property type="entry name" value="MFS_1"/>
    <property type="match status" value="1"/>
</dbReference>
<dbReference type="SUPFAM" id="SSF103473">
    <property type="entry name" value="MFS general substrate transporter"/>
    <property type="match status" value="1"/>
</dbReference>
<evidence type="ECO:0000256" key="3">
    <source>
        <dbReference type="ARBA" id="ARBA00022989"/>
    </source>
</evidence>
<keyword evidence="8" id="KW-1185">Reference proteome</keyword>
<dbReference type="EMBL" id="PJCH01000006">
    <property type="protein sequence ID" value="PQA87611.1"/>
    <property type="molecule type" value="Genomic_DNA"/>
</dbReference>
<organism evidence="7 8">
    <name type="scientific">Hyphococcus luteus</name>
    <dbReference type="NCBI Taxonomy" id="2058213"/>
    <lineage>
        <taxon>Bacteria</taxon>
        <taxon>Pseudomonadati</taxon>
        <taxon>Pseudomonadota</taxon>
        <taxon>Alphaproteobacteria</taxon>
        <taxon>Parvularculales</taxon>
        <taxon>Parvularculaceae</taxon>
        <taxon>Hyphococcus</taxon>
    </lineage>
</organism>
<dbReference type="InterPro" id="IPR036259">
    <property type="entry name" value="MFS_trans_sf"/>
</dbReference>
<reference evidence="7 8" key="1">
    <citation type="submission" date="2017-12" db="EMBL/GenBank/DDBJ databases">
        <authorList>
            <person name="Hurst M.R.H."/>
        </authorList>
    </citation>
    <scope>NUCLEOTIDE SEQUENCE [LARGE SCALE GENOMIC DNA]</scope>
    <source>
        <strain evidence="7 8">SY-3-19</strain>
    </source>
</reference>
<feature type="transmembrane region" description="Helical" evidence="5">
    <location>
        <begin position="462"/>
        <end position="482"/>
    </location>
</feature>
<gene>
    <name evidence="7" type="ORF">CW354_11065</name>
</gene>
<feature type="transmembrane region" description="Helical" evidence="5">
    <location>
        <begin position="72"/>
        <end position="100"/>
    </location>
</feature>
<evidence type="ECO:0000259" key="6">
    <source>
        <dbReference type="PROSITE" id="PS50850"/>
    </source>
</evidence>
<evidence type="ECO:0000256" key="4">
    <source>
        <dbReference type="ARBA" id="ARBA00023136"/>
    </source>
</evidence>
<dbReference type="Proteomes" id="UP000239504">
    <property type="component" value="Unassembled WGS sequence"/>
</dbReference>
<comment type="caution">
    <text evidence="7">The sequence shown here is derived from an EMBL/GenBank/DDBJ whole genome shotgun (WGS) entry which is preliminary data.</text>
</comment>
<dbReference type="PANTHER" id="PTHR23508">
    <property type="entry name" value="CARBOXYLIC ACID TRANSPORTER PROTEIN HOMOLOG"/>
    <property type="match status" value="1"/>
</dbReference>
<feature type="transmembrane region" description="Helical" evidence="5">
    <location>
        <begin position="164"/>
        <end position="185"/>
    </location>
</feature>
<proteinExistence type="predicted"/>
<feature type="transmembrane region" description="Helical" evidence="5">
    <location>
        <begin position="396"/>
        <end position="421"/>
    </location>
</feature>
<feature type="domain" description="Major facilitator superfamily (MFS) profile" evidence="6">
    <location>
        <begin position="73"/>
        <end position="487"/>
    </location>
</feature>
<dbReference type="GO" id="GO:0005886">
    <property type="term" value="C:plasma membrane"/>
    <property type="evidence" value="ECO:0007669"/>
    <property type="project" value="TreeGrafter"/>
</dbReference>
<evidence type="ECO:0000313" key="7">
    <source>
        <dbReference type="EMBL" id="PQA87611.1"/>
    </source>
</evidence>
<feature type="transmembrane region" description="Helical" evidence="5">
    <location>
        <begin position="346"/>
        <end position="363"/>
    </location>
</feature>
<feature type="transmembrane region" description="Helical" evidence="5">
    <location>
        <begin position="138"/>
        <end position="158"/>
    </location>
</feature>
<dbReference type="OrthoDB" id="9800416at2"/>
<dbReference type="InterPro" id="IPR020846">
    <property type="entry name" value="MFS_dom"/>
</dbReference>
<dbReference type="PROSITE" id="PS50850">
    <property type="entry name" value="MFS"/>
    <property type="match status" value="1"/>
</dbReference>
<sequence length="507" mass="52820">MFNFQLFRLSFAGKVGELLLYNFVCTLAFGPEKQSQTGLGRKIHHMSDANTPPAVNIAALIDDGDWAGYQKLIVALAALAFIVDGLANHVLGLAIPALIADWGEQRDAFAKVAALSMAGVGIGAVCGGALGDRFGRRFGLILSIAVFGAATLVATLAVNTHQLMWIRFIDGLALGAAIPNGAALVSEFTPAKRRPIAIALGMVFIPVGGFLSGVLGSFVLPVLGWKGLFLIAGALSMGVSALLFAALPESPRFLSRCKDRRKELLTVLRRCKYEIADDAELIDEEATTASASVKELFGAGIRRDTLALWIAFFFCLLGAYAVFSWVPTMLSERGFNLAQTSAGMTAYNLGGCIGGVFSGWIIISIGTRNISYIIGVGGVLSALLLAILPLDPRAGLLVPAIALVVMGVFSAGLHNLVYTLAATIYPPTVKATGVGAAAGLGRLGAVASSFAGTIALTAGGSTGYFVLIAVSTMISVTAAAFVSRQIPPNREPGGTPLFAKTPALERN</sequence>
<feature type="transmembrane region" description="Helical" evidence="5">
    <location>
        <begin position="197"/>
        <end position="222"/>
    </location>
</feature>
<dbReference type="GO" id="GO:0046943">
    <property type="term" value="F:carboxylic acid transmembrane transporter activity"/>
    <property type="evidence" value="ECO:0007669"/>
    <property type="project" value="TreeGrafter"/>
</dbReference>
<keyword evidence="2 5" id="KW-0812">Transmembrane</keyword>
<evidence type="ECO:0000256" key="1">
    <source>
        <dbReference type="ARBA" id="ARBA00004141"/>
    </source>
</evidence>
<keyword evidence="3 5" id="KW-1133">Transmembrane helix</keyword>
<feature type="transmembrane region" description="Helical" evidence="5">
    <location>
        <begin position="112"/>
        <end position="131"/>
    </location>
</feature>
<dbReference type="AlphaFoldDB" id="A0A2S7K554"/>
<comment type="subcellular location">
    <subcellularLocation>
        <location evidence="1">Membrane</location>
        <topology evidence="1">Multi-pass membrane protein</topology>
    </subcellularLocation>
</comment>
<dbReference type="InterPro" id="IPR005829">
    <property type="entry name" value="Sugar_transporter_CS"/>
</dbReference>
<dbReference type="PANTHER" id="PTHR23508:SF10">
    <property type="entry name" value="CARBOXYLIC ACID TRANSPORTER PROTEIN HOMOLOG"/>
    <property type="match status" value="1"/>
</dbReference>
<name>A0A2S7K554_9PROT</name>
<accession>A0A2S7K554</accession>
<feature type="transmembrane region" description="Helical" evidence="5">
    <location>
        <begin position="228"/>
        <end position="247"/>
    </location>
</feature>
<evidence type="ECO:0000313" key="8">
    <source>
        <dbReference type="Proteomes" id="UP000239504"/>
    </source>
</evidence>
<evidence type="ECO:0000256" key="5">
    <source>
        <dbReference type="SAM" id="Phobius"/>
    </source>
</evidence>
<feature type="transmembrane region" description="Helical" evidence="5">
    <location>
        <begin position="370"/>
        <end position="390"/>
    </location>
</feature>
<protein>
    <submittedName>
        <fullName evidence="7">MFS transporter</fullName>
    </submittedName>
</protein>
<dbReference type="Gene3D" id="1.20.1250.20">
    <property type="entry name" value="MFS general substrate transporter like domains"/>
    <property type="match status" value="1"/>
</dbReference>
<feature type="transmembrane region" description="Helical" evidence="5">
    <location>
        <begin position="306"/>
        <end position="326"/>
    </location>
</feature>